<keyword evidence="4" id="KW-1185">Reference proteome</keyword>
<accession>A0A367KE16</accession>
<gene>
    <name evidence="3" type="ORF">CU098_003639</name>
</gene>
<evidence type="ECO:0000256" key="1">
    <source>
        <dbReference type="SAM" id="MobiDB-lite"/>
    </source>
</evidence>
<dbReference type="STRING" id="4846.A0A367KE16"/>
<feature type="non-terminal residue" evidence="3">
    <location>
        <position position="1"/>
    </location>
</feature>
<evidence type="ECO:0000313" key="4">
    <source>
        <dbReference type="Proteomes" id="UP000253551"/>
    </source>
</evidence>
<dbReference type="Proteomes" id="UP000253551">
    <property type="component" value="Unassembled WGS sequence"/>
</dbReference>
<reference evidence="3 4" key="1">
    <citation type="journal article" date="2018" name="G3 (Bethesda)">
        <title>Phylogenetic and Phylogenomic Definition of Rhizopus Species.</title>
        <authorList>
            <person name="Gryganskyi A.P."/>
            <person name="Golan J."/>
            <person name="Dolatabadi S."/>
            <person name="Mondo S."/>
            <person name="Robb S."/>
            <person name="Idnurm A."/>
            <person name="Muszewska A."/>
            <person name="Steczkiewicz K."/>
            <person name="Masonjones S."/>
            <person name="Liao H.L."/>
            <person name="Gajdeczka M.T."/>
            <person name="Anike F."/>
            <person name="Vuek A."/>
            <person name="Anishchenko I.M."/>
            <person name="Voigt K."/>
            <person name="de Hoog G.S."/>
            <person name="Smith M.E."/>
            <person name="Heitman J."/>
            <person name="Vilgalys R."/>
            <person name="Stajich J.E."/>
        </authorList>
    </citation>
    <scope>NUCLEOTIDE SEQUENCE [LARGE SCALE GENOMIC DNA]</scope>
    <source>
        <strain evidence="3 4">LSU 92-RS-03</strain>
    </source>
</reference>
<dbReference type="OrthoDB" id="2148641at2759"/>
<dbReference type="SUPFAM" id="SSF57756">
    <property type="entry name" value="Retrovirus zinc finger-like domains"/>
    <property type="match status" value="1"/>
</dbReference>
<dbReference type="GO" id="GO:0003676">
    <property type="term" value="F:nucleic acid binding"/>
    <property type="evidence" value="ECO:0007669"/>
    <property type="project" value="InterPro"/>
</dbReference>
<dbReference type="GO" id="GO:0008270">
    <property type="term" value="F:zinc ion binding"/>
    <property type="evidence" value="ECO:0007669"/>
    <property type="project" value="InterPro"/>
</dbReference>
<dbReference type="AlphaFoldDB" id="A0A367KE16"/>
<evidence type="ECO:0000259" key="2">
    <source>
        <dbReference type="SMART" id="SM00343"/>
    </source>
</evidence>
<evidence type="ECO:0000313" key="3">
    <source>
        <dbReference type="EMBL" id="RCI00464.1"/>
    </source>
</evidence>
<feature type="region of interest" description="Disordered" evidence="1">
    <location>
        <begin position="1"/>
        <end position="24"/>
    </location>
</feature>
<dbReference type="SMART" id="SM00343">
    <property type="entry name" value="ZnF_C2HC"/>
    <property type="match status" value="2"/>
</dbReference>
<protein>
    <recommendedName>
        <fullName evidence="2">CCHC-type domain-containing protein</fullName>
    </recommendedName>
</protein>
<comment type="caution">
    <text evidence="3">The sequence shown here is derived from an EMBL/GenBank/DDBJ whole genome shotgun (WGS) entry which is preliminary data.</text>
</comment>
<dbReference type="InterPro" id="IPR036875">
    <property type="entry name" value="Znf_CCHC_sf"/>
</dbReference>
<feature type="domain" description="CCHC-type" evidence="2">
    <location>
        <begin position="181"/>
        <end position="197"/>
    </location>
</feature>
<feature type="domain" description="CCHC-type" evidence="2">
    <location>
        <begin position="164"/>
        <end position="180"/>
    </location>
</feature>
<dbReference type="InterPro" id="IPR001878">
    <property type="entry name" value="Znf_CCHC"/>
</dbReference>
<name>A0A367KE16_RHIST</name>
<sequence>SVTTTKMEDFTMSPSLIKPMGGHLQEPLPSNINEMTADMLLLIVKHLHQENGSLIQSVYSMQQEMTMMTKRYAEIMALARERESQTLALFESRKQTEMEEARRYVLQLEARVKQLESGGQQLATTAGFGNQDLFAGYREEMSSNSTGHHHHHKKKMWSKTPVVRCGNCAEYGHESADCKAYCRYCGSAAHLSEACPMN</sequence>
<dbReference type="EMBL" id="PJQM01001839">
    <property type="protein sequence ID" value="RCI00464.1"/>
    <property type="molecule type" value="Genomic_DNA"/>
</dbReference>
<proteinExistence type="predicted"/>
<organism evidence="3 4">
    <name type="scientific">Rhizopus stolonifer</name>
    <name type="common">Rhizopus nigricans</name>
    <dbReference type="NCBI Taxonomy" id="4846"/>
    <lineage>
        <taxon>Eukaryota</taxon>
        <taxon>Fungi</taxon>
        <taxon>Fungi incertae sedis</taxon>
        <taxon>Mucoromycota</taxon>
        <taxon>Mucoromycotina</taxon>
        <taxon>Mucoromycetes</taxon>
        <taxon>Mucorales</taxon>
        <taxon>Mucorineae</taxon>
        <taxon>Rhizopodaceae</taxon>
        <taxon>Rhizopus</taxon>
    </lineage>
</organism>
<dbReference type="Gene3D" id="4.10.60.10">
    <property type="entry name" value="Zinc finger, CCHC-type"/>
    <property type="match status" value="1"/>
</dbReference>